<feature type="domain" description="Plastocyanin-like" evidence="6">
    <location>
        <begin position="100"/>
        <end position="202"/>
    </location>
</feature>
<dbReference type="InterPro" id="IPR008972">
    <property type="entry name" value="Cupredoxin"/>
</dbReference>
<dbReference type="CDD" id="cd13890">
    <property type="entry name" value="CuRO_3_CueO_FtsP"/>
    <property type="match status" value="1"/>
</dbReference>
<dbReference type="PANTHER" id="PTHR48267">
    <property type="entry name" value="CUPREDOXIN SUPERFAMILY PROTEIN"/>
    <property type="match status" value="1"/>
</dbReference>
<accession>A0ABW1QQC8</accession>
<dbReference type="InterPro" id="IPR011707">
    <property type="entry name" value="Cu-oxidase-like_N"/>
</dbReference>
<feature type="domain" description="Plastocyanin-like" evidence="5">
    <location>
        <begin position="401"/>
        <end position="518"/>
    </location>
</feature>
<dbReference type="PANTHER" id="PTHR48267:SF1">
    <property type="entry name" value="BILIRUBIN OXIDASE"/>
    <property type="match status" value="1"/>
</dbReference>
<feature type="region of interest" description="Disordered" evidence="2">
    <location>
        <begin position="517"/>
        <end position="540"/>
    </location>
</feature>
<dbReference type="RefSeq" id="WP_205602991.1">
    <property type="nucleotide sequence ID" value="NZ_JBHSQL010000022.1"/>
</dbReference>
<dbReference type="InterPro" id="IPR011706">
    <property type="entry name" value="Cu-oxidase_C"/>
</dbReference>
<evidence type="ECO:0000256" key="1">
    <source>
        <dbReference type="ARBA" id="ARBA00010609"/>
    </source>
</evidence>
<dbReference type="SUPFAM" id="SSF49503">
    <property type="entry name" value="Cupredoxins"/>
    <property type="match status" value="3"/>
</dbReference>
<keyword evidence="8" id="KW-1185">Reference proteome</keyword>
<evidence type="ECO:0000256" key="2">
    <source>
        <dbReference type="SAM" id="MobiDB-lite"/>
    </source>
</evidence>
<organism evidence="7 8">
    <name type="scientific">Mumia xiangluensis</name>
    <dbReference type="NCBI Taxonomy" id="1678900"/>
    <lineage>
        <taxon>Bacteria</taxon>
        <taxon>Bacillati</taxon>
        <taxon>Actinomycetota</taxon>
        <taxon>Actinomycetes</taxon>
        <taxon>Propionibacteriales</taxon>
        <taxon>Nocardioidaceae</taxon>
        <taxon>Mumia</taxon>
    </lineage>
</organism>
<evidence type="ECO:0000259" key="5">
    <source>
        <dbReference type="Pfam" id="PF07731"/>
    </source>
</evidence>
<sequence>MTPSEPSPYAPYAPPPRRRRRRGVLIVLGGVVSLAVLAVGGFAVFIAVSLLNAKVDTVGTVDFDRPLAVPPLAESRVEADGTRVFALRMQEGESDFGAPRPTPTWGFDGDFLGPTLRATRGEKVRVEVTNDVGETSTVHWHGMHLPPAMDGGPHQAIAPGTTWKPHWTIDQPAATLWYHPHPHGETAAHVRRGLAGMFVLDDAGSPGTTSTDDGPALPHTYGVDDVPLIVQDVQLEDDGRLDENGSFLSPVGLLGDTILVNGTPGPYDEVTAERTRYRLLNASSARTFTFTFSDRRSFALVGTDGGLVEQPSQLEEIVLTPGERAEIVVTMEPGERTVLRSAPLPERVADSNRLAGDDDHLDVLELRAADRLTPSAPLPRRLAPAPDVDPDDAVRTRAFAVSSQAINGLEMDMSRIDAQVEAGTTEIWELSARDGSPHNFHVHDVQFQVLDVDGEEPSPDQRGWKDTVSVRPGKQVRVALRFDLPAGTDEAADTPYMFHCHLLRHEDAGAMGQFVVVPAGRGSDTPDASDEASPTPRHHH</sequence>
<dbReference type="Pfam" id="PF07731">
    <property type="entry name" value="Cu-oxidase_2"/>
    <property type="match status" value="1"/>
</dbReference>
<gene>
    <name evidence="7" type="ORF">ACFPYK_19870</name>
</gene>
<dbReference type="CDD" id="cd04232">
    <property type="entry name" value="CuRO_1_CueO_FtsP"/>
    <property type="match status" value="1"/>
</dbReference>
<feature type="domain" description="Plastocyanin-like" evidence="4">
    <location>
        <begin position="254"/>
        <end position="332"/>
    </location>
</feature>
<proteinExistence type="inferred from homology"/>
<keyword evidence="3" id="KW-1133">Transmembrane helix</keyword>
<reference evidence="8" key="1">
    <citation type="journal article" date="2019" name="Int. J. Syst. Evol. Microbiol.">
        <title>The Global Catalogue of Microorganisms (GCM) 10K type strain sequencing project: providing services to taxonomists for standard genome sequencing and annotation.</title>
        <authorList>
            <consortium name="The Broad Institute Genomics Platform"/>
            <consortium name="The Broad Institute Genome Sequencing Center for Infectious Disease"/>
            <person name="Wu L."/>
            <person name="Ma J."/>
        </authorList>
    </citation>
    <scope>NUCLEOTIDE SEQUENCE [LARGE SCALE GENOMIC DNA]</scope>
    <source>
        <strain evidence="8">CGMCC 4.7198</strain>
    </source>
</reference>
<name>A0ABW1QQC8_9ACTN</name>
<keyword evidence="3" id="KW-0472">Membrane</keyword>
<feature type="transmembrane region" description="Helical" evidence="3">
    <location>
        <begin position="24"/>
        <end position="51"/>
    </location>
</feature>
<keyword evidence="3" id="KW-0812">Transmembrane</keyword>
<comment type="caution">
    <text evidence="7">The sequence shown here is derived from an EMBL/GenBank/DDBJ whole genome shotgun (WGS) entry which is preliminary data.</text>
</comment>
<dbReference type="InterPro" id="IPR001117">
    <property type="entry name" value="Cu-oxidase_2nd"/>
</dbReference>
<evidence type="ECO:0000259" key="4">
    <source>
        <dbReference type="Pfam" id="PF00394"/>
    </source>
</evidence>
<dbReference type="Pfam" id="PF07732">
    <property type="entry name" value="Cu-oxidase_3"/>
    <property type="match status" value="1"/>
</dbReference>
<protein>
    <submittedName>
        <fullName evidence="7">Multicopper oxidase family protein</fullName>
    </submittedName>
</protein>
<evidence type="ECO:0000256" key="3">
    <source>
        <dbReference type="SAM" id="Phobius"/>
    </source>
</evidence>
<evidence type="ECO:0000313" key="8">
    <source>
        <dbReference type="Proteomes" id="UP001596097"/>
    </source>
</evidence>
<dbReference type="InterPro" id="IPR045087">
    <property type="entry name" value="Cu-oxidase_fam"/>
</dbReference>
<dbReference type="EMBL" id="JBHSQL010000022">
    <property type="protein sequence ID" value="MFC6151671.1"/>
    <property type="molecule type" value="Genomic_DNA"/>
</dbReference>
<evidence type="ECO:0000313" key="7">
    <source>
        <dbReference type="EMBL" id="MFC6151671.1"/>
    </source>
</evidence>
<dbReference type="CDD" id="cd13867">
    <property type="entry name" value="CuRO_2_CueO_FtsP"/>
    <property type="match status" value="1"/>
</dbReference>
<dbReference type="Proteomes" id="UP001596097">
    <property type="component" value="Unassembled WGS sequence"/>
</dbReference>
<evidence type="ECO:0000259" key="6">
    <source>
        <dbReference type="Pfam" id="PF07732"/>
    </source>
</evidence>
<comment type="similarity">
    <text evidence="1">Belongs to the multicopper oxidase family.</text>
</comment>
<dbReference type="Pfam" id="PF00394">
    <property type="entry name" value="Cu-oxidase"/>
    <property type="match status" value="1"/>
</dbReference>
<dbReference type="Gene3D" id="2.60.40.420">
    <property type="entry name" value="Cupredoxins - blue copper proteins"/>
    <property type="match status" value="3"/>
</dbReference>